<evidence type="ECO:0000313" key="4">
    <source>
        <dbReference type="Proteomes" id="UP001596445"/>
    </source>
</evidence>
<protein>
    <recommendedName>
        <fullName evidence="1">NAD(P)H-hydrate epimerase</fullName>
        <ecNumber evidence="1">5.1.99.6</ecNumber>
    </recommendedName>
    <alternativeName>
        <fullName evidence="1">NAD(P)HX epimerase</fullName>
    </alternativeName>
</protein>
<keyword evidence="1" id="KW-0479">Metal-binding</keyword>
<keyword evidence="1" id="KW-0630">Potassium</keyword>
<dbReference type="HAMAP" id="MF_01966">
    <property type="entry name" value="NADHX_epimerase"/>
    <property type="match status" value="1"/>
</dbReference>
<evidence type="ECO:0000256" key="1">
    <source>
        <dbReference type="HAMAP-Rule" id="MF_01966"/>
    </source>
</evidence>
<name>A0ABD5W2A8_9EURY</name>
<comment type="caution">
    <text evidence="1">Lacks conserved residue(s) required for the propagation of feature annotation.</text>
</comment>
<comment type="similarity">
    <text evidence="1">Belongs to the NnrE/AIBP family.</text>
</comment>
<dbReference type="GO" id="GO:0046872">
    <property type="term" value="F:metal ion binding"/>
    <property type="evidence" value="ECO:0007669"/>
    <property type="project" value="UniProtKB-KW"/>
</dbReference>
<keyword evidence="4" id="KW-1185">Reference proteome</keyword>
<dbReference type="Gene3D" id="3.40.50.10260">
    <property type="entry name" value="YjeF N-terminal domain"/>
    <property type="match status" value="1"/>
</dbReference>
<accession>A0ABD5W2A8</accession>
<feature type="binding site" evidence="1">
    <location>
        <position position="163"/>
    </location>
    <ligand>
        <name>(6S)-NADPHX</name>
        <dbReference type="ChEBI" id="CHEBI:64076"/>
    </ligand>
</feature>
<dbReference type="Proteomes" id="UP001596445">
    <property type="component" value="Unassembled WGS sequence"/>
</dbReference>
<feature type="binding site" evidence="1">
    <location>
        <position position="130"/>
    </location>
    <ligand>
        <name>K(+)</name>
        <dbReference type="ChEBI" id="CHEBI:29103"/>
    </ligand>
</feature>
<evidence type="ECO:0000313" key="3">
    <source>
        <dbReference type="EMBL" id="MFC7059485.1"/>
    </source>
</evidence>
<keyword evidence="1 3" id="KW-0413">Isomerase</keyword>
<comment type="function">
    <text evidence="1">Catalyzes the epimerization of the S- and R-forms of NAD(P)HX, a damaged form of NAD(P)H that is a result of enzymatic or heat-dependent hydration. This is a prerequisite for the S-specific NAD(P)H-hydrate dehydratase to allow the repair of both epimers of NAD(P)HX.</text>
</comment>
<comment type="catalytic activity">
    <reaction evidence="1">
        <text>(6R)-NADPHX = (6S)-NADPHX</text>
        <dbReference type="Rhea" id="RHEA:32227"/>
        <dbReference type="ChEBI" id="CHEBI:64076"/>
        <dbReference type="ChEBI" id="CHEBI:64077"/>
        <dbReference type="EC" id="5.1.99.6"/>
    </reaction>
</comment>
<comment type="cofactor">
    <cofactor evidence="1">
        <name>K(+)</name>
        <dbReference type="ChEBI" id="CHEBI:29103"/>
    </cofactor>
    <text evidence="1">Binds 1 potassium ion per subunit.</text>
</comment>
<dbReference type="GeneID" id="76631653"/>
<organism evidence="3 4">
    <name type="scientific">Halovenus salina</name>
    <dbReference type="NCBI Taxonomy" id="1510225"/>
    <lineage>
        <taxon>Archaea</taxon>
        <taxon>Methanobacteriati</taxon>
        <taxon>Methanobacteriota</taxon>
        <taxon>Stenosarchaea group</taxon>
        <taxon>Halobacteria</taxon>
        <taxon>Halobacteriales</taxon>
        <taxon>Haloarculaceae</taxon>
        <taxon>Halovenus</taxon>
    </lineage>
</organism>
<dbReference type="NCBIfam" id="TIGR00197">
    <property type="entry name" value="yjeF_nterm"/>
    <property type="match status" value="1"/>
</dbReference>
<dbReference type="RefSeq" id="WP_267162265.1">
    <property type="nucleotide sequence ID" value="NZ_CP112972.1"/>
</dbReference>
<dbReference type="Pfam" id="PF03853">
    <property type="entry name" value="YjeF_N"/>
    <property type="match status" value="1"/>
</dbReference>
<dbReference type="PANTHER" id="PTHR13612:SF0">
    <property type="entry name" value="ENHANCER OF MRNA-DECAPPING PROTEIN 3"/>
    <property type="match status" value="1"/>
</dbReference>
<dbReference type="SUPFAM" id="SSF64153">
    <property type="entry name" value="YjeF N-terminal domain-like"/>
    <property type="match status" value="1"/>
</dbReference>
<feature type="binding site" evidence="1">
    <location>
        <begin position="67"/>
        <end position="71"/>
    </location>
    <ligand>
        <name>(6S)-NADPHX</name>
        <dbReference type="ChEBI" id="CHEBI:64076"/>
    </ligand>
</feature>
<feature type="binding site" evidence="1">
    <location>
        <position position="166"/>
    </location>
    <ligand>
        <name>K(+)</name>
        <dbReference type="ChEBI" id="CHEBI:29103"/>
    </ligand>
</feature>
<sequence length="236" mass="24934">MTDMTFRTPDGIEVPSVTADEMREVDRLATEEFGIDLPQMMENAGRNLAWHAREMGTAVTVVAGNGGNGGGGMACARHLHNRDVPVRVVLDRPPADLEGAAAHQYAILDQSGVPVDTGPTALGEPSVLVDALIGYGLTGAVRGPAAELVEAMNDRAAPVLSLDIPSGRNATTGETPGEAVDPARVLTLALPKTGLRSADCPVSLADISLPVALYERLGIDYETPFKNRYWVKINPK</sequence>
<reference evidence="3 4" key="1">
    <citation type="journal article" date="2019" name="Int. J. Syst. Evol. Microbiol.">
        <title>The Global Catalogue of Microorganisms (GCM) 10K type strain sequencing project: providing services to taxonomists for standard genome sequencing and annotation.</title>
        <authorList>
            <consortium name="The Broad Institute Genomics Platform"/>
            <consortium name="The Broad Institute Genome Sequencing Center for Infectious Disease"/>
            <person name="Wu L."/>
            <person name="Ma J."/>
        </authorList>
    </citation>
    <scope>NUCLEOTIDE SEQUENCE [LARGE SCALE GENOMIC DNA]</scope>
    <source>
        <strain evidence="3 4">JCM 30072</strain>
    </source>
</reference>
<comment type="caution">
    <text evidence="3">The sequence shown here is derived from an EMBL/GenBank/DDBJ whole genome shotgun (WGS) entry which is preliminary data.</text>
</comment>
<feature type="binding site" evidence="1">
    <location>
        <begin position="134"/>
        <end position="140"/>
    </location>
    <ligand>
        <name>(6S)-NADPHX</name>
        <dbReference type="ChEBI" id="CHEBI:64076"/>
    </ligand>
</feature>
<comment type="catalytic activity">
    <reaction evidence="1">
        <text>(6R)-NADHX = (6S)-NADHX</text>
        <dbReference type="Rhea" id="RHEA:32215"/>
        <dbReference type="ChEBI" id="CHEBI:64074"/>
        <dbReference type="ChEBI" id="CHEBI:64075"/>
        <dbReference type="EC" id="5.1.99.6"/>
    </reaction>
</comment>
<evidence type="ECO:0000259" key="2">
    <source>
        <dbReference type="PROSITE" id="PS51385"/>
    </source>
</evidence>
<gene>
    <name evidence="1" type="primary">nnrE</name>
    <name evidence="3" type="ORF">ACFQQG_16520</name>
</gene>
<dbReference type="EC" id="5.1.99.6" evidence="1"/>
<dbReference type="PANTHER" id="PTHR13612">
    <property type="entry name" value="ENHANCER OF MRNA-DECAPPING PROTEIN 3"/>
    <property type="match status" value="1"/>
</dbReference>
<dbReference type="InterPro" id="IPR004443">
    <property type="entry name" value="YjeF_N_dom"/>
</dbReference>
<keyword evidence="1" id="KW-0547">Nucleotide-binding</keyword>
<dbReference type="AlphaFoldDB" id="A0ABD5W2A8"/>
<dbReference type="EMBL" id="JBHSZI010000001">
    <property type="protein sequence ID" value="MFC7059485.1"/>
    <property type="molecule type" value="Genomic_DNA"/>
</dbReference>
<dbReference type="PROSITE" id="PS51385">
    <property type="entry name" value="YJEF_N"/>
    <property type="match status" value="1"/>
</dbReference>
<feature type="binding site" evidence="1">
    <location>
        <position position="68"/>
    </location>
    <ligand>
        <name>K(+)</name>
        <dbReference type="ChEBI" id="CHEBI:29103"/>
    </ligand>
</feature>
<keyword evidence="1" id="KW-0520">NAD</keyword>
<keyword evidence="1" id="KW-0521">NADP</keyword>
<dbReference type="InterPro" id="IPR036652">
    <property type="entry name" value="YjeF_N_dom_sf"/>
</dbReference>
<dbReference type="GO" id="GO:0052856">
    <property type="term" value="F:NAD(P)HX epimerase activity"/>
    <property type="evidence" value="ECO:0007669"/>
    <property type="project" value="UniProtKB-UniRule"/>
</dbReference>
<dbReference type="GO" id="GO:0000166">
    <property type="term" value="F:nucleotide binding"/>
    <property type="evidence" value="ECO:0007669"/>
    <property type="project" value="UniProtKB-KW"/>
</dbReference>
<proteinExistence type="inferred from homology"/>
<feature type="domain" description="YjeF N-terminal" evidence="2">
    <location>
        <begin position="22"/>
        <end position="215"/>
    </location>
</feature>